<accession>A0A143HFX5</accession>
<dbReference type="KEGG" id="rst:ATY39_12430"/>
<evidence type="ECO:0000313" key="3">
    <source>
        <dbReference type="EMBL" id="AMX00152.1"/>
    </source>
</evidence>
<dbReference type="Proteomes" id="UP000076021">
    <property type="component" value="Chromosome"/>
</dbReference>
<keyword evidence="4" id="KW-1185">Reference proteome</keyword>
<keyword evidence="3" id="KW-0645">Protease</keyword>
<keyword evidence="3" id="KW-0378">Hydrolase</keyword>
<gene>
    <name evidence="3" type="ORF">ATY39_12430</name>
</gene>
<keyword evidence="1" id="KW-1133">Transmembrane helix</keyword>
<dbReference type="PANTHER" id="PTHR36435:SF6">
    <property type="entry name" value="ABORTIVE INFECTION PROTEIN"/>
    <property type="match status" value="1"/>
</dbReference>
<feature type="transmembrane region" description="Helical" evidence="1">
    <location>
        <begin position="7"/>
        <end position="29"/>
    </location>
</feature>
<reference evidence="3 4" key="1">
    <citation type="journal article" date="2016" name="Genome Announc.">
        <title>Whole-Genome Sequence of Rummeliibacillus stabekisii Strain PP9 Isolated from Antarctic Soil.</title>
        <authorList>
            <person name="da Mota F.F."/>
            <person name="Vollu R.E."/>
            <person name="Jurelevicius D."/>
            <person name="Seldin L."/>
        </authorList>
    </citation>
    <scope>NUCLEOTIDE SEQUENCE [LARGE SCALE GENOMIC DNA]</scope>
    <source>
        <strain evidence="3 4">PP9</strain>
    </source>
</reference>
<dbReference type="AlphaFoldDB" id="A0A143HFX5"/>
<protein>
    <submittedName>
        <fullName evidence="3">CAAX protease</fullName>
    </submittedName>
</protein>
<feature type="transmembrane region" description="Helical" evidence="1">
    <location>
        <begin position="89"/>
        <end position="109"/>
    </location>
</feature>
<feature type="transmembrane region" description="Helical" evidence="1">
    <location>
        <begin position="121"/>
        <end position="142"/>
    </location>
</feature>
<sequence>MKSHKTALYILLIYLAMQLSSVVFMRPFALFMKKRYPTMGKEELVLTINGWYIVISFAVALLLSLIVIAFNRNFWKIFKQKPESIPTSILWGVIGFFLVFVGQWIGGIIEHSLGITQASENTANLTTIADAAPVAILALAIIGPILEEFVFRRVIFGSLIQTTNFFIAALISSLVFAVIHFDFTHIIIYAISGFIFAFLYYRTRRIITSIIAHMMLNGFVTAIQLYQEPIVKFLEQHQ</sequence>
<feature type="domain" description="CAAX prenyl protease 2/Lysostaphin resistance protein A-like" evidence="2">
    <location>
        <begin position="133"/>
        <end position="218"/>
    </location>
</feature>
<evidence type="ECO:0000256" key="1">
    <source>
        <dbReference type="SAM" id="Phobius"/>
    </source>
</evidence>
<evidence type="ECO:0000259" key="2">
    <source>
        <dbReference type="Pfam" id="PF02517"/>
    </source>
</evidence>
<name>A0A143HFX5_9BACL</name>
<proteinExistence type="predicted"/>
<evidence type="ECO:0000313" key="4">
    <source>
        <dbReference type="Proteomes" id="UP000076021"/>
    </source>
</evidence>
<keyword evidence="1" id="KW-0812">Transmembrane</keyword>
<keyword evidence="1" id="KW-0472">Membrane</keyword>
<dbReference type="RefSeq" id="WP_066790236.1">
    <property type="nucleotide sequence ID" value="NZ_CP014806.1"/>
</dbReference>
<dbReference type="InterPro" id="IPR052710">
    <property type="entry name" value="CAAX_protease"/>
</dbReference>
<dbReference type="GO" id="GO:0006508">
    <property type="term" value="P:proteolysis"/>
    <property type="evidence" value="ECO:0007669"/>
    <property type="project" value="UniProtKB-KW"/>
</dbReference>
<dbReference type="InterPro" id="IPR003675">
    <property type="entry name" value="Rce1/LyrA-like_dom"/>
</dbReference>
<reference evidence="4" key="2">
    <citation type="submission" date="2016-03" db="EMBL/GenBank/DDBJ databases">
        <authorList>
            <person name="Ploux O."/>
        </authorList>
    </citation>
    <scope>NUCLEOTIDE SEQUENCE [LARGE SCALE GENOMIC DNA]</scope>
    <source>
        <strain evidence="4">PP9</strain>
    </source>
</reference>
<organism evidence="3 4">
    <name type="scientific">Rummeliibacillus stabekisii</name>
    <dbReference type="NCBI Taxonomy" id="241244"/>
    <lineage>
        <taxon>Bacteria</taxon>
        <taxon>Bacillati</taxon>
        <taxon>Bacillota</taxon>
        <taxon>Bacilli</taxon>
        <taxon>Bacillales</taxon>
        <taxon>Caryophanaceae</taxon>
        <taxon>Rummeliibacillus</taxon>
    </lineage>
</organism>
<feature type="transmembrane region" description="Helical" evidence="1">
    <location>
        <begin position="154"/>
        <end position="177"/>
    </location>
</feature>
<feature type="transmembrane region" description="Helical" evidence="1">
    <location>
        <begin position="49"/>
        <end position="68"/>
    </location>
</feature>
<dbReference type="GO" id="GO:0004175">
    <property type="term" value="F:endopeptidase activity"/>
    <property type="evidence" value="ECO:0007669"/>
    <property type="project" value="UniProtKB-ARBA"/>
</dbReference>
<dbReference type="STRING" id="241244.ATY39_12430"/>
<dbReference type="GO" id="GO:0080120">
    <property type="term" value="P:CAAX-box protein maturation"/>
    <property type="evidence" value="ECO:0007669"/>
    <property type="project" value="UniProtKB-ARBA"/>
</dbReference>
<dbReference type="EMBL" id="CP014806">
    <property type="protein sequence ID" value="AMX00152.1"/>
    <property type="molecule type" value="Genomic_DNA"/>
</dbReference>
<feature type="transmembrane region" description="Helical" evidence="1">
    <location>
        <begin position="183"/>
        <end position="201"/>
    </location>
</feature>
<dbReference type="PANTHER" id="PTHR36435">
    <property type="entry name" value="SLR1288 PROTEIN"/>
    <property type="match status" value="1"/>
</dbReference>
<dbReference type="Pfam" id="PF02517">
    <property type="entry name" value="Rce1-like"/>
    <property type="match status" value="1"/>
</dbReference>